<dbReference type="InterPro" id="IPR026705">
    <property type="entry name" value="Hid-1/Ecm30"/>
</dbReference>
<proteinExistence type="predicted"/>
<feature type="compositionally biased region" description="Polar residues" evidence="1">
    <location>
        <begin position="548"/>
        <end position="561"/>
    </location>
</feature>
<feature type="compositionally biased region" description="Basic and acidic residues" evidence="1">
    <location>
        <begin position="530"/>
        <end position="539"/>
    </location>
</feature>
<feature type="region of interest" description="Disordered" evidence="1">
    <location>
        <begin position="137"/>
        <end position="159"/>
    </location>
</feature>
<dbReference type="GO" id="GO:0016020">
    <property type="term" value="C:membrane"/>
    <property type="evidence" value="ECO:0007669"/>
    <property type="project" value="TreeGrafter"/>
</dbReference>
<feature type="region of interest" description="Disordered" evidence="1">
    <location>
        <begin position="698"/>
        <end position="725"/>
    </location>
</feature>
<protein>
    <submittedName>
        <fullName evidence="2">Ubp5-interacting protein</fullName>
    </submittedName>
</protein>
<dbReference type="GO" id="GO:0005797">
    <property type="term" value="C:Golgi medial cisterna"/>
    <property type="evidence" value="ECO:0007669"/>
    <property type="project" value="TreeGrafter"/>
</dbReference>
<dbReference type="Pfam" id="PF09742">
    <property type="entry name" value="Dymeclin"/>
    <property type="match status" value="1"/>
</dbReference>
<evidence type="ECO:0000256" key="1">
    <source>
        <dbReference type="SAM" id="MobiDB-lite"/>
    </source>
</evidence>
<accession>A0AAD6ITJ1</accession>
<evidence type="ECO:0000313" key="3">
    <source>
        <dbReference type="Proteomes" id="UP001221413"/>
    </source>
</evidence>
<dbReference type="EMBL" id="JAQGDS010000012">
    <property type="protein sequence ID" value="KAJ6256681.1"/>
    <property type="molecule type" value="Genomic_DNA"/>
</dbReference>
<organism evidence="2 3">
    <name type="scientific">Drechslerella dactyloides</name>
    <name type="common">Nematode-trapping fungus</name>
    <name type="synonym">Arthrobotrys dactyloides</name>
    <dbReference type="NCBI Taxonomy" id="74499"/>
    <lineage>
        <taxon>Eukaryota</taxon>
        <taxon>Fungi</taxon>
        <taxon>Dikarya</taxon>
        <taxon>Ascomycota</taxon>
        <taxon>Pezizomycotina</taxon>
        <taxon>Orbiliomycetes</taxon>
        <taxon>Orbiliales</taxon>
        <taxon>Orbiliaceae</taxon>
        <taxon>Drechslerella</taxon>
    </lineage>
</organism>
<feature type="compositionally biased region" description="Low complexity" evidence="1">
    <location>
        <begin position="582"/>
        <end position="592"/>
    </location>
</feature>
<dbReference type="GO" id="GO:0000138">
    <property type="term" value="C:Golgi trans cisterna"/>
    <property type="evidence" value="ECO:0007669"/>
    <property type="project" value="TreeGrafter"/>
</dbReference>
<feature type="compositionally biased region" description="Polar residues" evidence="1">
    <location>
        <begin position="593"/>
        <end position="607"/>
    </location>
</feature>
<sequence length="1250" mass="138507">MGAADSKLSFKKGVFRLAEEKGIPIDDPYWRQFWELPETAEDVFTLFSPADIRRTRDTSLDNLETLITALTSRLFALRHHAAFPDPEVAPEREALNCVRVLTRLLPYLYETEALETWEERFFWTARRRRVRSASQTEVIFDESDPDAPPAPPDPAKTEPAKPLAEELIDTLLDLLFYTGFTVPVTLTPGKTKVTYAIWQSGVGCNTSMAITRESESNRIEILRLLIAISSRAMYIPSSTLPVKGTRALTYLVTNPDKGIVLAVLCSLLNTTLKYNAASWRLPYDHVVFSDSRQVLVTYSLHMLLILLLYPIPEGRAAGAAIAATGTPKNNFRHYLGRLHRTQDFQFLVDGMTRVLNQPIQASASYLPETDRSLDFVVLLVYYALEYRADASKSGVFGKSLNKKFENQNLLPPSVRISGFSGSYADKGKFGAIYPALLAIISNVAPYVQNLSSAASSKLVQLFTSMSSPSFLLANETNHTLLHSLLEAMNSIIEHQYSSNPSFIYAILRSHKRFETLRSFTLDSGKAEIEKQRRLRKDSASDIMHPESPTLSRSNTARSVSDTAPPADPDTFTIGDSDDSETESTVRTTRSSSAVMTPTSTTFESRGNSIDDAVPIQLRGMSEKARGKLPMGQLSRQNSALSISSQTSAMAYNSAGEFVPSPEWIETWLPLLPLHTILTVIQELSPQLRAVLSKHSRQSSVASVTSTTGPQSPGLPPTTQENPTSVSMLERIRTTEIPGVEPSPIKCYTFEWSSMALGWYESLLWGLIFVSEMTVGKGTMGVWNGTGVRLFKVQETAPEGPSLRAPKGAVDAVATTLIDRLSHVNLSALGGGQAGGAVQTGTAGTGTGTAQQSRRSSTAVEREREQNWAPPADMINSDRLSALAEQLMNQIFSSSDHNEQRGVRRMLKPETTLAWPYKSMDKAVKDLGTDGTTLPSDDIRSLSCVLSQTMVLAHFYRSINGPEKVEGRKRWHDVREHSKHYACEILALTKAEKNYWPTDMECSGLMFAPDYGPGNWVARVQSLRFSRTLFSGGDLRHRIRDVWGPQLLDSITFNGWPRPTFSLINPSFQMKTDDMGMLRSAYLQAVLSSKEAREGTLLQWAFQNKNFMPFRPHALKGQNPDEAMSIAQGGQVSIQDSTRPEDWGNIFVTNVQWYLAAVRLISVCNALAERVIPLAILSFVVAVIAKLKIFPEVENPAEPYLTLGELYGGKDNVPTAFDPDMKLDLPIGILRERTSLYLSGRGSAQHNDEEH</sequence>
<gene>
    <name evidence="2" type="ORF">Dda_8546</name>
</gene>
<feature type="compositionally biased region" description="Low complexity" evidence="1">
    <location>
        <begin position="835"/>
        <end position="851"/>
    </location>
</feature>
<keyword evidence="3" id="KW-1185">Reference proteome</keyword>
<name>A0AAD6ITJ1_DREDA</name>
<dbReference type="AlphaFoldDB" id="A0AAD6ITJ1"/>
<comment type="caution">
    <text evidence="2">The sequence shown here is derived from an EMBL/GenBank/DDBJ whole genome shotgun (WGS) entry which is preliminary data.</text>
</comment>
<dbReference type="Pfam" id="PF12722">
    <property type="entry name" value="Hid1"/>
    <property type="match status" value="1"/>
</dbReference>
<evidence type="ECO:0000313" key="2">
    <source>
        <dbReference type="EMBL" id="KAJ6256681.1"/>
    </source>
</evidence>
<dbReference type="PANTHER" id="PTHR21575">
    <property type="entry name" value="PROTEIN HID1"/>
    <property type="match status" value="1"/>
</dbReference>
<dbReference type="PANTHER" id="PTHR21575:SF12">
    <property type="entry name" value="PROTEIN HID1"/>
    <property type="match status" value="1"/>
</dbReference>
<reference evidence="2" key="1">
    <citation type="submission" date="2023-01" db="EMBL/GenBank/DDBJ databases">
        <title>The chitinases involved in constricting ring structure development in the nematode-trapping fungus Drechslerella dactyloides.</title>
        <authorList>
            <person name="Wang R."/>
            <person name="Zhang L."/>
            <person name="Tang P."/>
            <person name="Li S."/>
            <person name="Liang L."/>
        </authorList>
    </citation>
    <scope>NUCLEOTIDE SEQUENCE</scope>
    <source>
        <strain evidence="2">YMF1.00031</strain>
    </source>
</reference>
<feature type="region of interest" description="Disordered" evidence="1">
    <location>
        <begin position="832"/>
        <end position="872"/>
    </location>
</feature>
<feature type="region of interest" description="Disordered" evidence="1">
    <location>
        <begin position="530"/>
        <end position="607"/>
    </location>
</feature>
<dbReference type="Proteomes" id="UP001221413">
    <property type="component" value="Unassembled WGS sequence"/>
</dbReference>